<organism evidence="6 8">
    <name type="scientific">Schizosaccharomyces japonicus (strain yFS275 / FY16936)</name>
    <name type="common">Fission yeast</name>
    <dbReference type="NCBI Taxonomy" id="402676"/>
    <lineage>
        <taxon>Eukaryota</taxon>
        <taxon>Fungi</taxon>
        <taxon>Dikarya</taxon>
        <taxon>Ascomycota</taxon>
        <taxon>Taphrinomycotina</taxon>
        <taxon>Schizosaccharomycetes</taxon>
        <taxon>Schizosaccharomycetales</taxon>
        <taxon>Schizosaccharomycetaceae</taxon>
        <taxon>Schizosaccharomyces</taxon>
    </lineage>
</organism>
<evidence type="ECO:0000256" key="2">
    <source>
        <dbReference type="ARBA" id="ARBA00022737"/>
    </source>
</evidence>
<dbReference type="SMART" id="SM00320">
    <property type="entry name" value="WD40"/>
    <property type="match status" value="5"/>
</dbReference>
<dbReference type="Pfam" id="PF00400">
    <property type="entry name" value="WD40"/>
    <property type="match status" value="3"/>
</dbReference>
<dbReference type="SUPFAM" id="SSF50978">
    <property type="entry name" value="WD40 repeat-like"/>
    <property type="match status" value="1"/>
</dbReference>
<reference evidence="6 8" key="1">
    <citation type="journal article" date="2011" name="Science">
        <title>Comparative functional genomics of the fission yeasts.</title>
        <authorList>
            <person name="Rhind N."/>
            <person name="Chen Z."/>
            <person name="Yassour M."/>
            <person name="Thompson D.A."/>
            <person name="Haas B.J."/>
            <person name="Habib N."/>
            <person name="Wapinski I."/>
            <person name="Roy S."/>
            <person name="Lin M.F."/>
            <person name="Heiman D.I."/>
            <person name="Young S.K."/>
            <person name="Furuya K."/>
            <person name="Guo Y."/>
            <person name="Pidoux A."/>
            <person name="Chen H.M."/>
            <person name="Robbertse B."/>
            <person name="Goldberg J.M."/>
            <person name="Aoki K."/>
            <person name="Bayne E.H."/>
            <person name="Berlin A.M."/>
            <person name="Desjardins C.A."/>
            <person name="Dobbs E."/>
            <person name="Dukaj L."/>
            <person name="Fan L."/>
            <person name="FitzGerald M.G."/>
            <person name="French C."/>
            <person name="Gujja S."/>
            <person name="Hansen K."/>
            <person name="Keifenheim D."/>
            <person name="Levin J.Z."/>
            <person name="Mosher R.A."/>
            <person name="Mueller C.A."/>
            <person name="Pfiffner J."/>
            <person name="Priest M."/>
            <person name="Russ C."/>
            <person name="Smialowska A."/>
            <person name="Swoboda P."/>
            <person name="Sykes S.M."/>
            <person name="Vaughn M."/>
            <person name="Vengrova S."/>
            <person name="Yoder R."/>
            <person name="Zeng Q."/>
            <person name="Allshire R."/>
            <person name="Baulcombe D."/>
            <person name="Birren B.W."/>
            <person name="Brown W."/>
            <person name="Ekwall K."/>
            <person name="Kellis M."/>
            <person name="Leatherwood J."/>
            <person name="Levin H."/>
            <person name="Margalit H."/>
            <person name="Martienssen R."/>
            <person name="Nieduszynski C.A."/>
            <person name="Spatafora J.W."/>
            <person name="Friedman N."/>
            <person name="Dalgaard J.Z."/>
            <person name="Baumann P."/>
            <person name="Niki H."/>
            <person name="Regev A."/>
            <person name="Nusbaum C."/>
        </authorList>
    </citation>
    <scope>NUCLEOTIDE SEQUENCE [LARGE SCALE GENOMIC DNA]</scope>
    <source>
        <strain evidence="8">yFS275 / FY16936</strain>
    </source>
</reference>
<name>B6JZT3_SCHJY</name>
<feature type="compositionally biased region" description="Acidic residues" evidence="4">
    <location>
        <begin position="26"/>
        <end position="65"/>
    </location>
</feature>
<dbReference type="GO" id="GO:0042254">
    <property type="term" value="P:ribosome biogenesis"/>
    <property type="evidence" value="ECO:0000318"/>
    <property type="project" value="GO_Central"/>
</dbReference>
<feature type="compositionally biased region" description="Basic and acidic residues" evidence="4">
    <location>
        <begin position="1"/>
        <end position="14"/>
    </location>
</feature>
<evidence type="ECO:0000256" key="1">
    <source>
        <dbReference type="ARBA" id="ARBA00022574"/>
    </source>
</evidence>
<feature type="repeat" description="WD" evidence="3">
    <location>
        <begin position="286"/>
        <end position="328"/>
    </location>
</feature>
<dbReference type="InterPro" id="IPR015943">
    <property type="entry name" value="WD40/YVTN_repeat-like_dom_sf"/>
</dbReference>
<dbReference type="PANTHER" id="PTHR45903">
    <property type="entry name" value="GLUTAMATE-RICH WD REPEAT-CONTAINING PROTEIN 1"/>
    <property type="match status" value="1"/>
</dbReference>
<dbReference type="Proteomes" id="UP000001744">
    <property type="component" value="Unassembled WGS sequence"/>
</dbReference>
<dbReference type="InterPro" id="IPR022052">
    <property type="entry name" value="Histone-bd_RBBP4-like_N"/>
</dbReference>
<dbReference type="HOGENOM" id="CLU_025272_1_1_1"/>
<feature type="repeat" description="WD" evidence="3">
    <location>
        <begin position="382"/>
        <end position="417"/>
    </location>
</feature>
<dbReference type="InterPro" id="IPR001680">
    <property type="entry name" value="WD40_rpt"/>
</dbReference>
<proteinExistence type="predicted"/>
<evidence type="ECO:0000313" key="7">
    <source>
        <dbReference type="JaponicusDB" id="SJAG_01122"/>
    </source>
</evidence>
<dbReference type="GeneID" id="7047379"/>
<keyword evidence="1 3" id="KW-0853">WD repeat</keyword>
<dbReference type="AlphaFoldDB" id="B6JZT3"/>
<accession>B6JZT3</accession>
<protein>
    <submittedName>
        <fullName evidence="6">WD repeat protein Rrb1</fullName>
    </submittedName>
</protein>
<dbReference type="Gene3D" id="2.130.10.10">
    <property type="entry name" value="YVTN repeat-like/Quinoprotein amine dehydrogenase"/>
    <property type="match status" value="1"/>
</dbReference>
<dbReference type="JaponicusDB" id="SJAG_01122">
    <property type="gene designation" value="rrb1"/>
</dbReference>
<evidence type="ECO:0000313" key="8">
    <source>
        <dbReference type="Proteomes" id="UP000001744"/>
    </source>
</evidence>
<dbReference type="PROSITE" id="PS50294">
    <property type="entry name" value="WD_REPEATS_REGION"/>
    <property type="match status" value="2"/>
</dbReference>
<dbReference type="OMA" id="RHWKPNA"/>
<dbReference type="InterPro" id="IPR051972">
    <property type="entry name" value="Glutamate-rich_WD_repeat"/>
</dbReference>
<dbReference type="OrthoDB" id="2161379at2759"/>
<evidence type="ECO:0000256" key="3">
    <source>
        <dbReference type="PROSITE-ProRule" id="PRU00221"/>
    </source>
</evidence>
<dbReference type="Pfam" id="PF12265">
    <property type="entry name" value="CAF1C_H4-bd"/>
    <property type="match status" value="1"/>
</dbReference>
<dbReference type="RefSeq" id="XP_002172376.1">
    <property type="nucleotide sequence ID" value="XM_002172340.2"/>
</dbReference>
<dbReference type="eggNOG" id="KOG0302">
    <property type="taxonomic scope" value="Eukaryota"/>
</dbReference>
<sequence length="479" mass="53886">MSKRAVEEDYETSRKNGPSANHSSEDAVDADMGEFEDAWDDEVESEEEEYMEADGADEEEHGQEDIIPEEQQEVWLPGGEIKENENLVVDQSAYEMLHNIQVRWPFLSIDVIPDEFGEERRSWPHRMYLVGGSQAEKTKDNEITVMKLSQLYKTQHDDDDSDASDDSDIEEDPLLEFRSLPVEGSCNRVCAAKPSTNESLIASFHETGKVHIWNVAPQLRSMEQVGMLIPPGANDPVYTVNNHSTEGYALDWSPFESMLLSGDNKGEIYLTKRDASGHWVTDNKPFQGHASSVEDIQWSPTERTVFASCSSDGTFRIWDIRNKNHTPALTVNAHPGVDINVLSWNTKVPYLLATGADDGMWCVWDLRQLKQSTSAATPVASFKWHKAPITSIEWHPNEESVIAVAGADDQVSMWDLSVELDVEEQQVRTSEGMGALPPQLMFVHMGQQHIKELHWHRQIPGVVISTAQSGINVYKSISF</sequence>
<dbReference type="PANTHER" id="PTHR45903:SF1">
    <property type="entry name" value="GLUTAMATE-RICH WD REPEAT-CONTAINING PROTEIN 1"/>
    <property type="match status" value="1"/>
</dbReference>
<dbReference type="EMBL" id="KE651168">
    <property type="protein sequence ID" value="EEB06083.1"/>
    <property type="molecule type" value="Genomic_DNA"/>
</dbReference>
<gene>
    <name evidence="7" type="primary">rrb1</name>
    <name evidence="6" type="ORF">SJAG_01122</name>
</gene>
<keyword evidence="2" id="KW-0677">Repeat</keyword>
<evidence type="ECO:0000256" key="4">
    <source>
        <dbReference type="SAM" id="MobiDB-lite"/>
    </source>
</evidence>
<dbReference type="GO" id="GO:0005730">
    <property type="term" value="C:nucleolus"/>
    <property type="evidence" value="ECO:0000318"/>
    <property type="project" value="GO_Central"/>
</dbReference>
<dbReference type="STRING" id="402676.B6JZT3"/>
<keyword evidence="8" id="KW-1185">Reference proteome</keyword>
<dbReference type="PROSITE" id="PS50082">
    <property type="entry name" value="WD_REPEATS_2"/>
    <property type="match status" value="2"/>
</dbReference>
<evidence type="ECO:0000259" key="5">
    <source>
        <dbReference type="Pfam" id="PF12265"/>
    </source>
</evidence>
<feature type="domain" description="Histone-binding protein RBBP4-like N-terminal" evidence="5">
    <location>
        <begin position="85"/>
        <end position="151"/>
    </location>
</feature>
<dbReference type="VEuPathDB" id="FungiDB:SJAG_01122"/>
<evidence type="ECO:0000313" key="6">
    <source>
        <dbReference type="EMBL" id="EEB06083.1"/>
    </source>
</evidence>
<feature type="region of interest" description="Disordered" evidence="4">
    <location>
        <begin position="1"/>
        <end position="65"/>
    </location>
</feature>
<dbReference type="InterPro" id="IPR036322">
    <property type="entry name" value="WD40_repeat_dom_sf"/>
</dbReference>